<proteinExistence type="predicted"/>
<accession>A0ABQ6I351</accession>
<feature type="compositionally biased region" description="Low complexity" evidence="1">
    <location>
        <begin position="462"/>
        <end position="490"/>
    </location>
</feature>
<dbReference type="InterPro" id="IPR001173">
    <property type="entry name" value="Glyco_trans_2-like"/>
</dbReference>
<dbReference type="SUPFAM" id="SSF53448">
    <property type="entry name" value="Nucleotide-diphospho-sugar transferases"/>
    <property type="match status" value="1"/>
</dbReference>
<dbReference type="Pfam" id="PF00535">
    <property type="entry name" value="Glycos_transf_2"/>
    <property type="match status" value="1"/>
</dbReference>
<reference evidence="4" key="1">
    <citation type="journal article" date="2019" name="Int. J. Syst. Evol. Microbiol.">
        <title>The Global Catalogue of Microorganisms (GCM) 10K type strain sequencing project: providing services to taxonomists for standard genome sequencing and annotation.</title>
        <authorList>
            <consortium name="The Broad Institute Genomics Platform"/>
            <consortium name="The Broad Institute Genome Sequencing Center for Infectious Disease"/>
            <person name="Wu L."/>
            <person name="Ma J."/>
        </authorList>
    </citation>
    <scope>NUCLEOTIDE SEQUENCE [LARGE SCALE GENOMIC DNA]</scope>
    <source>
        <strain evidence="4">NBRC 106348</strain>
    </source>
</reference>
<feature type="compositionally biased region" description="Low complexity" evidence="1">
    <location>
        <begin position="433"/>
        <end position="449"/>
    </location>
</feature>
<feature type="domain" description="Glycosyltransferase 2-like" evidence="2">
    <location>
        <begin position="36"/>
        <end position="196"/>
    </location>
</feature>
<evidence type="ECO:0000313" key="3">
    <source>
        <dbReference type="EMBL" id="GMA25101.1"/>
    </source>
</evidence>
<organism evidence="3 4">
    <name type="scientific">Luteimicrobium album</name>
    <dbReference type="NCBI Taxonomy" id="1054550"/>
    <lineage>
        <taxon>Bacteria</taxon>
        <taxon>Bacillati</taxon>
        <taxon>Actinomycetota</taxon>
        <taxon>Actinomycetes</taxon>
        <taxon>Micrococcales</taxon>
        <taxon>Luteimicrobium</taxon>
    </lineage>
</organism>
<evidence type="ECO:0000259" key="2">
    <source>
        <dbReference type="Pfam" id="PF00535"/>
    </source>
</evidence>
<gene>
    <name evidence="3" type="ORF">GCM10025864_28600</name>
</gene>
<dbReference type="Proteomes" id="UP001157091">
    <property type="component" value="Unassembled WGS sequence"/>
</dbReference>
<dbReference type="CDD" id="cd00761">
    <property type="entry name" value="Glyco_tranf_GTA_type"/>
    <property type="match status" value="1"/>
</dbReference>
<dbReference type="PANTHER" id="PTHR22916">
    <property type="entry name" value="GLYCOSYLTRANSFERASE"/>
    <property type="match status" value="1"/>
</dbReference>
<dbReference type="InterPro" id="IPR029044">
    <property type="entry name" value="Nucleotide-diphossugar_trans"/>
</dbReference>
<feature type="compositionally biased region" description="Low complexity" evidence="1">
    <location>
        <begin position="514"/>
        <end position="538"/>
    </location>
</feature>
<name>A0ABQ6I351_9MICO</name>
<keyword evidence="4" id="KW-1185">Reference proteome</keyword>
<feature type="region of interest" description="Disordered" evidence="1">
    <location>
        <begin position="433"/>
        <end position="553"/>
    </location>
</feature>
<dbReference type="PANTHER" id="PTHR22916:SF3">
    <property type="entry name" value="UDP-GLCNAC:BETAGAL BETA-1,3-N-ACETYLGLUCOSAMINYLTRANSFERASE-LIKE PROTEIN 1"/>
    <property type="match status" value="1"/>
</dbReference>
<evidence type="ECO:0000313" key="4">
    <source>
        <dbReference type="Proteomes" id="UP001157091"/>
    </source>
</evidence>
<protein>
    <recommendedName>
        <fullName evidence="2">Glycosyltransferase 2-like domain-containing protein</fullName>
    </recommendedName>
</protein>
<evidence type="ECO:0000256" key="1">
    <source>
        <dbReference type="SAM" id="MobiDB-lite"/>
    </source>
</evidence>
<comment type="caution">
    <text evidence="3">The sequence shown here is derived from an EMBL/GenBank/DDBJ whole genome shotgun (WGS) entry which is preliminary data.</text>
</comment>
<dbReference type="Gene3D" id="3.90.550.10">
    <property type="entry name" value="Spore Coat Polysaccharide Biosynthesis Protein SpsA, Chain A"/>
    <property type="match status" value="1"/>
</dbReference>
<dbReference type="EMBL" id="BSUK01000001">
    <property type="protein sequence ID" value="GMA25101.1"/>
    <property type="molecule type" value="Genomic_DNA"/>
</dbReference>
<sequence length="618" mass="68219">MKPSSVTHTLRSVATRAPRKAQAELRALRRRRHLVSVVVPVYNVEKYVAECLDSILAQTHPRLEVLVVDDGSPDSSIAIVESIARRDKRVRIIHQANGGLGAARNTGARHARGEFLWFVDSDDVVPPRAVEVMLESLLESGSDFAVGSLVRWDSTGTHTPPWAKRVHAKTLQGRSVSDDVEILKDVFAWNKLFRREFFLRVVKEYPAGVYEDQVPSAKAYLGGKFDVLSEVVYHWRVRDDTSSITQQKATIEDLSGRWAVIDALHDAMAQAPEDVRRSWQAKVIGFDMRLYYEQIPRTDETYWDFLSGRVRGFLDDAGYDVIRDVLVADRPFVSAVYQGHRDDIARLVVRRETQTWKVPGVVQDGRPVLAPEFFDGLDLEPDEVVSDLSVDVEVVSHTDDVVIDESAVRVTGSAYLSFIDLARADHSEIAVTAVSSGATRSSSSWSDTTTPRRSDARGTRGTSTSRPGSARPSRSVSSTRRTPTGSSCRSRSTDWSARRRSRSPTREAKAGCPRSARSPSTGAGASSARRLRRTSPSAGSRRPVSRCSAPGCRAVRSSSSSRRCLRPARRSGRPRACWPRRARSRRATAVRSCGSTSRSALACPGACGPGRSRRHAAV</sequence>